<evidence type="ECO:0000256" key="3">
    <source>
        <dbReference type="HAMAP-Rule" id="MF_00632"/>
    </source>
</evidence>
<reference evidence="4 5" key="1">
    <citation type="journal article" date="2019" name="mSystems">
        <title>Life at home and on the roam: Genomic adaptions reflect the dual lifestyle of an intracellular, facultative symbiont.</title>
        <authorList>
            <person name="Burgsdorf I."/>
        </authorList>
    </citation>
    <scope>NUCLEOTIDE SEQUENCE [LARGE SCALE GENOMIC DNA]</scope>
    <source>
        <strain evidence="4">277cV</strain>
    </source>
</reference>
<keyword evidence="1 3" id="KW-0547">Nucleotide-binding</keyword>
<dbReference type="Gene3D" id="3.30.70.990">
    <property type="entry name" value="YajQ-like, domain 2"/>
    <property type="match status" value="1"/>
</dbReference>
<evidence type="ECO:0000313" key="4">
    <source>
        <dbReference type="EMBL" id="TGG93807.1"/>
    </source>
</evidence>
<dbReference type="PANTHER" id="PTHR30476:SF0">
    <property type="entry name" value="UPF0234 PROTEIN YAJQ"/>
    <property type="match status" value="1"/>
</dbReference>
<comment type="caution">
    <text evidence="4">The sequence shown here is derived from an EMBL/GenBank/DDBJ whole genome shotgun (WGS) entry which is preliminary data.</text>
</comment>
<dbReference type="Pfam" id="PF04461">
    <property type="entry name" value="YajQ"/>
    <property type="match status" value="1"/>
</dbReference>
<proteinExistence type="inferred from homology"/>
<dbReference type="InterPro" id="IPR036183">
    <property type="entry name" value="YajQ-like_sf"/>
</dbReference>
<gene>
    <name evidence="4" type="ORF">ERJ67_03865</name>
</gene>
<name>A0A524RPP7_9CHRO</name>
<dbReference type="Gene3D" id="3.30.70.860">
    <property type="match status" value="1"/>
</dbReference>
<organism evidence="4 5">
    <name type="scientific">Aphanocapsa feldmannii 277cV</name>
    <dbReference type="NCBI Taxonomy" id="2507553"/>
    <lineage>
        <taxon>Bacteria</taxon>
        <taxon>Bacillati</taxon>
        <taxon>Cyanobacteriota</taxon>
        <taxon>Cyanophyceae</taxon>
        <taxon>Oscillatoriophycideae</taxon>
        <taxon>Chroococcales</taxon>
        <taxon>Microcystaceae</taxon>
        <taxon>Aphanocapsa</taxon>
    </lineage>
</organism>
<dbReference type="EMBL" id="SRMO01000050">
    <property type="protein sequence ID" value="TGG93807.1"/>
    <property type="molecule type" value="Genomic_DNA"/>
</dbReference>
<evidence type="ECO:0000256" key="2">
    <source>
        <dbReference type="ARBA" id="ARBA00093450"/>
    </source>
</evidence>
<dbReference type="SUPFAM" id="SSF89963">
    <property type="entry name" value="YajQ-like"/>
    <property type="match status" value="2"/>
</dbReference>
<dbReference type="Proteomes" id="UP000317990">
    <property type="component" value="Unassembled WGS sequence"/>
</dbReference>
<dbReference type="PANTHER" id="PTHR30476">
    <property type="entry name" value="UPF0234 PROTEIN YAJQ"/>
    <property type="match status" value="1"/>
</dbReference>
<comment type="similarity">
    <text evidence="2 3">Belongs to the YajQ family.</text>
</comment>
<protein>
    <recommendedName>
        <fullName evidence="3">Nucleotide-binding protein ERJ67_03865</fullName>
    </recommendedName>
</protein>
<dbReference type="CDD" id="cd11740">
    <property type="entry name" value="YajQ_like"/>
    <property type="match status" value="1"/>
</dbReference>
<accession>A0A524RPP7</accession>
<comment type="function">
    <text evidence="3">Nucleotide-binding protein.</text>
</comment>
<dbReference type="InterPro" id="IPR035570">
    <property type="entry name" value="UPF0234_N"/>
</dbReference>
<dbReference type="InterPro" id="IPR035571">
    <property type="entry name" value="UPF0234-like_C"/>
</dbReference>
<evidence type="ECO:0000313" key="5">
    <source>
        <dbReference type="Proteomes" id="UP000317990"/>
    </source>
</evidence>
<sequence length="163" mass="18599">MATTFSFDVVSDFDRQELLNAVDQTRREVATRYDLKTSGTEIMLEDTALTISTASDMTLRAVNDILNQKAIKRNLSAKVFDVQTAETAAGQRVRQQVKLRRGMSQEQAKMLSKRVRNSGLKVQVQIQAEVLRVSSRSKDDLQSVKRLLEGLEIDYPLQFRNYR</sequence>
<dbReference type="GO" id="GO:0000166">
    <property type="term" value="F:nucleotide binding"/>
    <property type="evidence" value="ECO:0007669"/>
    <property type="project" value="UniProtKB-UniRule"/>
</dbReference>
<dbReference type="HAMAP" id="MF_00632">
    <property type="entry name" value="UPF0234"/>
    <property type="match status" value="1"/>
</dbReference>
<dbReference type="InterPro" id="IPR007551">
    <property type="entry name" value="YajQ/Smlt4090-like"/>
</dbReference>
<evidence type="ECO:0000256" key="1">
    <source>
        <dbReference type="ARBA" id="ARBA00022741"/>
    </source>
</evidence>
<dbReference type="GO" id="GO:0005829">
    <property type="term" value="C:cytosol"/>
    <property type="evidence" value="ECO:0007669"/>
    <property type="project" value="TreeGrafter"/>
</dbReference>
<dbReference type="AlphaFoldDB" id="A0A524RPP7"/>
<dbReference type="NCBIfam" id="NF003819">
    <property type="entry name" value="PRK05412.1"/>
    <property type="match status" value="1"/>
</dbReference>